<dbReference type="Proteomes" id="UP001501266">
    <property type="component" value="Unassembled WGS sequence"/>
</dbReference>
<evidence type="ECO:0000313" key="3">
    <source>
        <dbReference type="EMBL" id="GAA1426452.1"/>
    </source>
</evidence>
<reference evidence="4" key="1">
    <citation type="journal article" date="2019" name="Int. J. Syst. Evol. Microbiol.">
        <title>The Global Catalogue of Microorganisms (GCM) 10K type strain sequencing project: providing services to taxonomists for standard genome sequencing and annotation.</title>
        <authorList>
            <consortium name="The Broad Institute Genomics Platform"/>
            <consortium name="The Broad Institute Genome Sequencing Center for Infectious Disease"/>
            <person name="Wu L."/>
            <person name="Ma J."/>
        </authorList>
    </citation>
    <scope>NUCLEOTIDE SEQUENCE [LARGE SCALE GENOMIC DNA]</scope>
    <source>
        <strain evidence="4">JCM 12398</strain>
    </source>
</reference>
<accession>A0ABP4JRI8</accession>
<keyword evidence="2" id="KW-0812">Transmembrane</keyword>
<keyword evidence="4" id="KW-1185">Reference proteome</keyword>
<feature type="transmembrane region" description="Helical" evidence="2">
    <location>
        <begin position="37"/>
        <end position="57"/>
    </location>
</feature>
<evidence type="ECO:0000256" key="1">
    <source>
        <dbReference type="SAM" id="MobiDB-lite"/>
    </source>
</evidence>
<keyword evidence="2" id="KW-1133">Transmembrane helix</keyword>
<evidence type="ECO:0000256" key="2">
    <source>
        <dbReference type="SAM" id="Phobius"/>
    </source>
</evidence>
<keyword evidence="2" id="KW-0472">Membrane</keyword>
<proteinExistence type="predicted"/>
<comment type="caution">
    <text evidence="3">The sequence shown here is derived from an EMBL/GenBank/DDBJ whole genome shotgun (WGS) entry which is preliminary data.</text>
</comment>
<evidence type="ECO:0000313" key="4">
    <source>
        <dbReference type="Proteomes" id="UP001501266"/>
    </source>
</evidence>
<dbReference type="EMBL" id="BAAAKK010000006">
    <property type="protein sequence ID" value="GAA1426452.1"/>
    <property type="molecule type" value="Genomic_DNA"/>
</dbReference>
<name>A0ABP4JRI8_9MICO</name>
<dbReference type="RefSeq" id="WP_343921438.1">
    <property type="nucleotide sequence ID" value="NZ_BAAAKK010000006.1"/>
</dbReference>
<sequence length="231" mass="22865">MSDDELRRRLRDLPGPGSGLDVDAVVEGAKRRRRPKVAALNAAAAGVGVLIIAPFVVPGLSPIAPTSVLSEQGAAQPAQESGEDSAGAGAAESAPGALPLACSYPAIVDEIGIRAAFLDDPADGVADLELSGGEAGTTLQILGVAVAQVAAEGDARTIVAAPEPTALEDAPPAGEGEVIGSVGGSVFRDGAVLDAPAVDCGVDAPSAPAPLLLVEFEGRRIAVVGAPFDVR</sequence>
<feature type="region of interest" description="Disordered" evidence="1">
    <location>
        <begin position="1"/>
        <end position="21"/>
    </location>
</feature>
<protein>
    <submittedName>
        <fullName evidence="3">Uncharacterized protein</fullName>
    </submittedName>
</protein>
<gene>
    <name evidence="3" type="ORF">GCM10009640_27580</name>
</gene>
<organism evidence="3 4">
    <name type="scientific">Agrococcus citreus</name>
    <dbReference type="NCBI Taxonomy" id="84643"/>
    <lineage>
        <taxon>Bacteria</taxon>
        <taxon>Bacillati</taxon>
        <taxon>Actinomycetota</taxon>
        <taxon>Actinomycetes</taxon>
        <taxon>Micrococcales</taxon>
        <taxon>Microbacteriaceae</taxon>
        <taxon>Agrococcus</taxon>
    </lineage>
</organism>
<feature type="region of interest" description="Disordered" evidence="1">
    <location>
        <begin position="71"/>
        <end position="92"/>
    </location>
</feature>